<organism evidence="3 4">
    <name type="scientific">Dendrosporobacter quercicolus</name>
    <dbReference type="NCBI Taxonomy" id="146817"/>
    <lineage>
        <taxon>Bacteria</taxon>
        <taxon>Bacillati</taxon>
        <taxon>Bacillota</taxon>
        <taxon>Negativicutes</taxon>
        <taxon>Selenomonadales</taxon>
        <taxon>Sporomusaceae</taxon>
        <taxon>Dendrosporobacter</taxon>
    </lineage>
</organism>
<gene>
    <name evidence="3" type="ORF">SAMN04488502_10720</name>
</gene>
<feature type="chain" id="PRO_5011569484" evidence="1">
    <location>
        <begin position="32"/>
        <end position="351"/>
    </location>
</feature>
<protein>
    <submittedName>
        <fullName evidence="3">ABC-type nitrate/sulfonate/bicarbonate transport system, substrate-binding protein</fullName>
    </submittedName>
</protein>
<dbReference type="STRING" id="146817.SAMN04488502_10720"/>
<sequence>MKYRFRLSTALAVLLLTGALVLSGCSKSATADDDKPKFVNGKLTKEFTLKVPTQTGFNEIYIGERLGFYKEAGLNIEYTGAISGGMLAQSVIKGDNHLFAAGHVLTIAQARQAGAKIKMVLQGSYDNPEPDKIHMTYLVREDSSIKTPQDLIGKKVSISYIGSCTELLFSEYLRQNGIGRDQVTFIPMPDGQAENSLRQGIIDVAGIHNVFTQSALKRGGLRPLTNTFAIGTAAGNGPASSYSARAFSEDFIRDNPDIVKAYIAATVKTQHWINRNYPEALKIAAEHLKIEQDKAAGTVYPVENAIDPVKVDFWIKMMEQNQFVEPGSVNPADIYTNDLNPYLTGEIKEIA</sequence>
<dbReference type="PANTHER" id="PTHR30024:SF42">
    <property type="entry name" value="ALIPHATIC SULFONATES-BINDING PROTEIN-RELATED"/>
    <property type="match status" value="1"/>
</dbReference>
<dbReference type="Gene3D" id="3.40.190.10">
    <property type="entry name" value="Periplasmic binding protein-like II"/>
    <property type="match status" value="2"/>
</dbReference>
<name>A0A1G9VRQ2_9FIRM</name>
<evidence type="ECO:0000313" key="4">
    <source>
        <dbReference type="Proteomes" id="UP000214880"/>
    </source>
</evidence>
<dbReference type="Proteomes" id="UP000214880">
    <property type="component" value="Unassembled WGS sequence"/>
</dbReference>
<dbReference type="RefSeq" id="WP_092073990.1">
    <property type="nucleotide sequence ID" value="NZ_FNHB01000007.1"/>
</dbReference>
<feature type="signal peptide" evidence="1">
    <location>
        <begin position="1"/>
        <end position="31"/>
    </location>
</feature>
<dbReference type="PROSITE" id="PS51257">
    <property type="entry name" value="PROKAR_LIPOPROTEIN"/>
    <property type="match status" value="1"/>
</dbReference>
<dbReference type="EMBL" id="FNHB01000007">
    <property type="protein sequence ID" value="SDM74840.1"/>
    <property type="molecule type" value="Genomic_DNA"/>
</dbReference>
<dbReference type="Pfam" id="PF09084">
    <property type="entry name" value="NMT1"/>
    <property type="match status" value="1"/>
</dbReference>
<feature type="domain" description="SsuA/THI5-like" evidence="2">
    <location>
        <begin position="55"/>
        <end position="273"/>
    </location>
</feature>
<accession>A0A1G9VRQ2</accession>
<proteinExistence type="predicted"/>
<dbReference type="SUPFAM" id="SSF53850">
    <property type="entry name" value="Periplasmic binding protein-like II"/>
    <property type="match status" value="1"/>
</dbReference>
<reference evidence="3 4" key="1">
    <citation type="submission" date="2016-10" db="EMBL/GenBank/DDBJ databases">
        <authorList>
            <person name="de Groot N.N."/>
        </authorList>
    </citation>
    <scope>NUCLEOTIDE SEQUENCE [LARGE SCALE GENOMIC DNA]</scope>
    <source>
        <strain evidence="3 4">DSM 1736</strain>
    </source>
</reference>
<dbReference type="PANTHER" id="PTHR30024">
    <property type="entry name" value="ALIPHATIC SULFONATES-BINDING PROTEIN-RELATED"/>
    <property type="match status" value="1"/>
</dbReference>
<evidence type="ECO:0000259" key="2">
    <source>
        <dbReference type="Pfam" id="PF09084"/>
    </source>
</evidence>
<keyword evidence="1" id="KW-0732">Signal</keyword>
<evidence type="ECO:0000313" key="3">
    <source>
        <dbReference type="EMBL" id="SDM74840.1"/>
    </source>
</evidence>
<keyword evidence="4" id="KW-1185">Reference proteome</keyword>
<dbReference type="AlphaFoldDB" id="A0A1G9VRQ2"/>
<evidence type="ECO:0000256" key="1">
    <source>
        <dbReference type="SAM" id="SignalP"/>
    </source>
</evidence>
<dbReference type="InterPro" id="IPR015168">
    <property type="entry name" value="SsuA/THI5"/>
</dbReference>
<dbReference type="OrthoDB" id="8877897at2"/>